<evidence type="ECO:0000256" key="8">
    <source>
        <dbReference type="SAM" id="MobiDB-lite"/>
    </source>
</evidence>
<comment type="subcellular location">
    <subcellularLocation>
        <location evidence="1">Endomembrane system</location>
    </subcellularLocation>
</comment>
<evidence type="ECO:0000259" key="10">
    <source>
        <dbReference type="Pfam" id="PF26171"/>
    </source>
</evidence>
<feature type="region of interest" description="Disordered" evidence="8">
    <location>
        <begin position="710"/>
        <end position="870"/>
    </location>
</feature>
<dbReference type="RefSeq" id="XP_005839374.1">
    <property type="nucleotide sequence ID" value="XM_005839317.1"/>
</dbReference>
<dbReference type="PANTHER" id="PTHR22781">
    <property type="entry name" value="DELTA ADAPTIN-RELATED"/>
    <property type="match status" value="1"/>
</dbReference>
<dbReference type="GO" id="GO:0006896">
    <property type="term" value="P:Golgi to vacuole transport"/>
    <property type="evidence" value="ECO:0007669"/>
    <property type="project" value="TreeGrafter"/>
</dbReference>
<dbReference type="InterPro" id="IPR016024">
    <property type="entry name" value="ARM-type_fold"/>
</dbReference>
<dbReference type="FunFam" id="1.25.10.10:FF:000251">
    <property type="entry name" value="AP-3 complex subunit delta"/>
    <property type="match status" value="1"/>
</dbReference>
<keyword evidence="5" id="KW-0677">Repeat</keyword>
<organism evidence="11">
    <name type="scientific">Guillardia theta (strain CCMP2712)</name>
    <name type="common">Cryptophyte</name>
    <dbReference type="NCBI Taxonomy" id="905079"/>
    <lineage>
        <taxon>Eukaryota</taxon>
        <taxon>Cryptophyceae</taxon>
        <taxon>Pyrenomonadales</taxon>
        <taxon>Geminigeraceae</taxon>
        <taxon>Guillardia</taxon>
    </lineage>
</organism>
<dbReference type="InterPro" id="IPR017105">
    <property type="entry name" value="AP3_complex_dsu"/>
</dbReference>
<evidence type="ECO:0000313" key="11">
    <source>
        <dbReference type="EMBL" id="EKX52394.1"/>
    </source>
</evidence>
<feature type="non-terminal residue" evidence="11">
    <location>
        <position position="1089"/>
    </location>
</feature>
<keyword evidence="13" id="KW-1185">Reference proteome</keyword>
<dbReference type="STRING" id="905079.L1JVQ4"/>
<dbReference type="EnsemblProtists" id="EKX52394">
    <property type="protein sequence ID" value="EKX52394"/>
    <property type="gene ID" value="GUITHDRAFT_46952"/>
</dbReference>
<dbReference type="AlphaFoldDB" id="L1JVQ4"/>
<dbReference type="InterPro" id="IPR002553">
    <property type="entry name" value="Clathrin/coatomer_adapt-like_N"/>
</dbReference>
<name>L1JVQ4_GUITC</name>
<protein>
    <recommendedName>
        <fullName evidence="3">AP-3 complex subunit delta</fullName>
    </recommendedName>
</protein>
<dbReference type="GO" id="GO:0010008">
    <property type="term" value="C:endosome membrane"/>
    <property type="evidence" value="ECO:0007669"/>
    <property type="project" value="TreeGrafter"/>
</dbReference>
<dbReference type="SUPFAM" id="SSF48371">
    <property type="entry name" value="ARM repeat"/>
    <property type="match status" value="1"/>
</dbReference>
<feature type="compositionally biased region" description="Polar residues" evidence="8">
    <location>
        <begin position="742"/>
        <end position="751"/>
    </location>
</feature>
<feature type="compositionally biased region" description="Acidic residues" evidence="8">
    <location>
        <begin position="636"/>
        <end position="657"/>
    </location>
</feature>
<dbReference type="Pfam" id="PF26171">
    <property type="entry name" value="Mu_AP3"/>
    <property type="match status" value="1"/>
</dbReference>
<reference evidence="12" key="3">
    <citation type="submission" date="2015-06" db="UniProtKB">
        <authorList>
            <consortium name="EnsemblProtists"/>
        </authorList>
    </citation>
    <scope>IDENTIFICATION</scope>
</reference>
<keyword evidence="6" id="KW-0653">Protein transport</keyword>
<dbReference type="GO" id="GO:0030123">
    <property type="term" value="C:AP-3 adaptor complex"/>
    <property type="evidence" value="ECO:0007669"/>
    <property type="project" value="InterPro"/>
</dbReference>
<proteinExistence type="inferred from homology"/>
<dbReference type="EMBL" id="JH992973">
    <property type="protein sequence ID" value="EKX52394.1"/>
    <property type="molecule type" value="Genomic_DNA"/>
</dbReference>
<evidence type="ECO:0000256" key="1">
    <source>
        <dbReference type="ARBA" id="ARBA00004308"/>
    </source>
</evidence>
<evidence type="ECO:0000313" key="12">
    <source>
        <dbReference type="EnsemblProtists" id="EKX52394"/>
    </source>
</evidence>
<evidence type="ECO:0000256" key="4">
    <source>
        <dbReference type="ARBA" id="ARBA00022448"/>
    </source>
</evidence>
<dbReference type="Pfam" id="PF01602">
    <property type="entry name" value="Adaptin_N"/>
    <property type="match status" value="1"/>
</dbReference>
<evidence type="ECO:0000259" key="9">
    <source>
        <dbReference type="Pfam" id="PF01602"/>
    </source>
</evidence>
<dbReference type="eggNOG" id="KOG1059">
    <property type="taxonomic scope" value="Eukaryota"/>
</dbReference>
<feature type="domain" description="AP-3 complex subunit delta Mu C-terminal" evidence="10">
    <location>
        <begin position="986"/>
        <end position="1089"/>
    </location>
</feature>
<dbReference type="Gene3D" id="1.25.10.10">
    <property type="entry name" value="Leucine-rich Repeat Variant"/>
    <property type="match status" value="1"/>
</dbReference>
<comment type="similarity">
    <text evidence="2">Belongs to the adaptor complexes large subunit family.</text>
</comment>
<dbReference type="Proteomes" id="UP000011087">
    <property type="component" value="Unassembled WGS sequence"/>
</dbReference>
<evidence type="ECO:0000256" key="3">
    <source>
        <dbReference type="ARBA" id="ARBA00015717"/>
    </source>
</evidence>
<keyword evidence="7" id="KW-0472">Membrane</keyword>
<feature type="compositionally biased region" description="Basic residues" evidence="8">
    <location>
        <begin position="721"/>
        <end position="731"/>
    </location>
</feature>
<dbReference type="PaxDb" id="55529-EKX52394"/>
<evidence type="ECO:0000256" key="6">
    <source>
        <dbReference type="ARBA" id="ARBA00022927"/>
    </source>
</evidence>
<dbReference type="InterPro" id="IPR058898">
    <property type="entry name" value="Mu_AP3"/>
</dbReference>
<dbReference type="OMA" id="SGNNWMA"/>
<dbReference type="OrthoDB" id="10264595at2759"/>
<feature type="compositionally biased region" description="Basic and acidic residues" evidence="8">
    <location>
        <begin position="819"/>
        <end position="833"/>
    </location>
</feature>
<accession>L1JVQ4</accession>
<reference evidence="11 13" key="1">
    <citation type="journal article" date="2012" name="Nature">
        <title>Algal genomes reveal evolutionary mosaicism and the fate of nucleomorphs.</title>
        <authorList>
            <consortium name="DOE Joint Genome Institute"/>
            <person name="Curtis B.A."/>
            <person name="Tanifuji G."/>
            <person name="Burki F."/>
            <person name="Gruber A."/>
            <person name="Irimia M."/>
            <person name="Maruyama S."/>
            <person name="Arias M.C."/>
            <person name="Ball S.G."/>
            <person name="Gile G.H."/>
            <person name="Hirakawa Y."/>
            <person name="Hopkins J.F."/>
            <person name="Kuo A."/>
            <person name="Rensing S.A."/>
            <person name="Schmutz J."/>
            <person name="Symeonidi A."/>
            <person name="Elias M."/>
            <person name="Eveleigh R.J."/>
            <person name="Herman E.K."/>
            <person name="Klute M.J."/>
            <person name="Nakayama T."/>
            <person name="Obornik M."/>
            <person name="Reyes-Prieto A."/>
            <person name="Armbrust E.V."/>
            <person name="Aves S.J."/>
            <person name="Beiko R.G."/>
            <person name="Coutinho P."/>
            <person name="Dacks J.B."/>
            <person name="Durnford D.G."/>
            <person name="Fast N.M."/>
            <person name="Green B.R."/>
            <person name="Grisdale C.J."/>
            <person name="Hempel F."/>
            <person name="Henrissat B."/>
            <person name="Hoppner M.P."/>
            <person name="Ishida K."/>
            <person name="Kim E."/>
            <person name="Koreny L."/>
            <person name="Kroth P.G."/>
            <person name="Liu Y."/>
            <person name="Malik S.B."/>
            <person name="Maier U.G."/>
            <person name="McRose D."/>
            <person name="Mock T."/>
            <person name="Neilson J.A."/>
            <person name="Onodera N.T."/>
            <person name="Poole A.M."/>
            <person name="Pritham E.J."/>
            <person name="Richards T.A."/>
            <person name="Rocap G."/>
            <person name="Roy S.W."/>
            <person name="Sarai C."/>
            <person name="Schaack S."/>
            <person name="Shirato S."/>
            <person name="Slamovits C.H."/>
            <person name="Spencer D.F."/>
            <person name="Suzuki S."/>
            <person name="Worden A.Z."/>
            <person name="Zauner S."/>
            <person name="Barry K."/>
            <person name="Bell C."/>
            <person name="Bharti A.K."/>
            <person name="Crow J.A."/>
            <person name="Grimwood J."/>
            <person name="Kramer R."/>
            <person name="Lindquist E."/>
            <person name="Lucas S."/>
            <person name="Salamov A."/>
            <person name="McFadden G.I."/>
            <person name="Lane C.E."/>
            <person name="Keeling P.J."/>
            <person name="Gray M.W."/>
            <person name="Grigoriev I.V."/>
            <person name="Archibald J.M."/>
        </authorList>
    </citation>
    <scope>NUCLEOTIDE SEQUENCE</scope>
    <source>
        <strain evidence="11 13">CCMP2712</strain>
    </source>
</reference>
<feature type="compositionally biased region" description="Basic and acidic residues" evidence="8">
    <location>
        <begin position="842"/>
        <end position="862"/>
    </location>
</feature>
<evidence type="ECO:0000313" key="13">
    <source>
        <dbReference type="Proteomes" id="UP000011087"/>
    </source>
</evidence>
<dbReference type="KEGG" id="gtt:GUITHDRAFT_46952"/>
<evidence type="ECO:0000256" key="7">
    <source>
        <dbReference type="ARBA" id="ARBA00023136"/>
    </source>
</evidence>
<reference evidence="13" key="2">
    <citation type="submission" date="2012-11" db="EMBL/GenBank/DDBJ databases">
        <authorList>
            <person name="Kuo A."/>
            <person name="Curtis B.A."/>
            <person name="Tanifuji G."/>
            <person name="Burki F."/>
            <person name="Gruber A."/>
            <person name="Irimia M."/>
            <person name="Maruyama S."/>
            <person name="Arias M.C."/>
            <person name="Ball S.G."/>
            <person name="Gile G.H."/>
            <person name="Hirakawa Y."/>
            <person name="Hopkins J.F."/>
            <person name="Rensing S.A."/>
            <person name="Schmutz J."/>
            <person name="Symeonidi A."/>
            <person name="Elias M."/>
            <person name="Eveleigh R.J."/>
            <person name="Herman E.K."/>
            <person name="Klute M.J."/>
            <person name="Nakayama T."/>
            <person name="Obornik M."/>
            <person name="Reyes-Prieto A."/>
            <person name="Armbrust E.V."/>
            <person name="Aves S.J."/>
            <person name="Beiko R.G."/>
            <person name="Coutinho P."/>
            <person name="Dacks J.B."/>
            <person name="Durnford D.G."/>
            <person name="Fast N.M."/>
            <person name="Green B.R."/>
            <person name="Grisdale C."/>
            <person name="Hempe F."/>
            <person name="Henrissat B."/>
            <person name="Hoppner M.P."/>
            <person name="Ishida K.-I."/>
            <person name="Kim E."/>
            <person name="Koreny L."/>
            <person name="Kroth P.G."/>
            <person name="Liu Y."/>
            <person name="Malik S.-B."/>
            <person name="Maier U.G."/>
            <person name="McRose D."/>
            <person name="Mock T."/>
            <person name="Neilson J.A."/>
            <person name="Onodera N.T."/>
            <person name="Poole A.M."/>
            <person name="Pritham E.J."/>
            <person name="Richards T.A."/>
            <person name="Rocap G."/>
            <person name="Roy S.W."/>
            <person name="Sarai C."/>
            <person name="Schaack S."/>
            <person name="Shirato S."/>
            <person name="Slamovits C.H."/>
            <person name="Spencer D.F."/>
            <person name="Suzuki S."/>
            <person name="Worden A.Z."/>
            <person name="Zauner S."/>
            <person name="Barry K."/>
            <person name="Bell C."/>
            <person name="Bharti A.K."/>
            <person name="Crow J.A."/>
            <person name="Grimwood J."/>
            <person name="Kramer R."/>
            <person name="Lindquist E."/>
            <person name="Lucas S."/>
            <person name="Salamov A."/>
            <person name="McFadden G.I."/>
            <person name="Lane C.E."/>
            <person name="Keeling P.J."/>
            <person name="Gray M.W."/>
            <person name="Grigoriev I.V."/>
            <person name="Archibald J.M."/>
        </authorList>
    </citation>
    <scope>NUCLEOTIDE SEQUENCE</scope>
    <source>
        <strain evidence="13">CCMP2712</strain>
    </source>
</reference>
<evidence type="ECO:0000256" key="2">
    <source>
        <dbReference type="ARBA" id="ARBA00006613"/>
    </source>
</evidence>
<feature type="compositionally biased region" description="Basic and acidic residues" evidence="8">
    <location>
        <begin position="794"/>
        <end position="809"/>
    </location>
</feature>
<dbReference type="GO" id="GO:0006623">
    <property type="term" value="P:protein targeting to vacuole"/>
    <property type="evidence" value="ECO:0007669"/>
    <property type="project" value="TreeGrafter"/>
</dbReference>
<dbReference type="InterPro" id="IPR011989">
    <property type="entry name" value="ARM-like"/>
</dbReference>
<gene>
    <name evidence="11" type="primary">AP3D</name>
    <name evidence="11" type="ORF">GUITHDRAFT_46952</name>
</gene>
<keyword evidence="4" id="KW-0813">Transport</keyword>
<sequence>MFEKTLSDLVKGLRSNKRREAEYVSKCIAEIKEELQSKDKSHTVKANAVVKLAYLQMLGYDMQWASFHIVEVMSSPGFAQKRLGYLGASVSFNDETEVVLLCTNMFKKDFQDASPFVVGLAINCLANICTTDLARDLVADVVQLMNSNRAYVRKKAVLVMYKIFLKFPDALRPSFPKLKEKLEDRDTSTVSCAVNVICELARKNPQNYLALAPIFFKLLTHTANNWMLIKIVKLLGALCPLEPRLGKKLVEPLTNLINTTPAKSLLYEAIHTVSVGMTPHLEIVQLSMEKLKDFVEDEDQNLKYLGLLAMGNFMKVHPRIVAEHKTMILKCLNDEDITIRHRALDLVSGMVTKKNLQDIVRILMEHVDNSEGSFRHDLVDKIIEVSSANGYAAVTNFEWYITTLCKLARVPGVCNGLNLKNQLMDVIIRVRAVREFGVAAMVDILRDIDMLSQCSRDPTSAEVMYAAAWLVGEFSDLLEDSKRAGVMDSLLSKRVMCLPEHVQSVYLHSALKIYVSSDLPPMQQAPQVAEAAAVPSGAVQARPANVPSAQLYNILDERLPAFEKSTLLEVQERACICHHLLELVKEAESLGSETILQSQFESMFLDELKPVAPKAQSKVPVPEGLDLDARIHDVELEDEPTEDESEHSANEQDEDSDGEKKKKKKKEKSSGWTEKERKKRITDPFYLGAKTASEEQAVLLDAQEVEAIPIFHLSDDEEGGKKKKRKSKKKKNDSDEDDGQDEPSTPNSSNAPLVHMGYEMPDADGDDEDANEDAGASRDELAAKLNVDLSKPLKASEKSKDHSSKRKDETESEEESEEEDKKSKKDKKKDSGKKDKKKKDKKEKSDKKSSKKDRESPREDQCPRLIPRSLGSDKMIKATYEAKAALDSNAKVPPVIVTVTLTNTGDFTLQPVSINVTTSMNVRLSTPPNELQLLGPGSSAEIRMELVVASVGKPHKVKCSIKYEATGEGAPAAPITVPCEMLLPCSSFLVARAMTHDEFNSLIGSNSTPHKSSAVIEAGGRPFKHSLHLLASLLNLRVVHSMDGAACLYAMSVLGHHVAVLAKAKGGSMVSVDMRCSDEALCQQLCNEV</sequence>
<dbReference type="HOGENOM" id="CLU_001908_0_0_1"/>
<feature type="compositionally biased region" description="Acidic residues" evidence="8">
    <location>
        <begin position="761"/>
        <end position="772"/>
    </location>
</feature>
<dbReference type="PANTHER" id="PTHR22781:SF12">
    <property type="entry name" value="AP-3 COMPLEX SUBUNIT DELTA-1"/>
    <property type="match status" value="1"/>
</dbReference>
<evidence type="ECO:0000256" key="5">
    <source>
        <dbReference type="ARBA" id="ARBA00022737"/>
    </source>
</evidence>
<feature type="region of interest" description="Disordered" evidence="8">
    <location>
        <begin position="636"/>
        <end position="689"/>
    </location>
</feature>
<dbReference type="GeneID" id="17308926"/>
<feature type="domain" description="Clathrin/coatomer adaptor adaptin-like N-terminal" evidence="9">
    <location>
        <begin position="20"/>
        <end position="582"/>
    </location>
</feature>